<dbReference type="Proteomes" id="UP001209803">
    <property type="component" value="Chromosome"/>
</dbReference>
<comment type="similarity">
    <text evidence="1">Belongs to the LysR transcriptional regulatory family.</text>
</comment>
<dbReference type="EMBL" id="CP120863">
    <property type="protein sequence ID" value="WFE88830.1"/>
    <property type="molecule type" value="Genomic_DNA"/>
</dbReference>
<dbReference type="InterPro" id="IPR036390">
    <property type="entry name" value="WH_DNA-bd_sf"/>
</dbReference>
<evidence type="ECO:0000256" key="4">
    <source>
        <dbReference type="ARBA" id="ARBA00023163"/>
    </source>
</evidence>
<dbReference type="PANTHER" id="PTHR30537:SF3">
    <property type="entry name" value="TRANSCRIPTIONAL REGULATORY PROTEIN"/>
    <property type="match status" value="1"/>
</dbReference>
<dbReference type="Gene3D" id="1.10.10.10">
    <property type="entry name" value="Winged helix-like DNA-binding domain superfamily/Winged helix DNA-binding domain"/>
    <property type="match status" value="1"/>
</dbReference>
<evidence type="ECO:0000256" key="3">
    <source>
        <dbReference type="ARBA" id="ARBA00023125"/>
    </source>
</evidence>
<evidence type="ECO:0000256" key="2">
    <source>
        <dbReference type="ARBA" id="ARBA00023015"/>
    </source>
</evidence>
<keyword evidence="7" id="KW-1185">Reference proteome</keyword>
<dbReference type="InterPro" id="IPR000847">
    <property type="entry name" value="LysR_HTH_N"/>
</dbReference>
<dbReference type="InterPro" id="IPR058163">
    <property type="entry name" value="LysR-type_TF_proteobact-type"/>
</dbReference>
<proteinExistence type="inferred from homology"/>
<protein>
    <submittedName>
        <fullName evidence="6">LysR family transcriptional regulator</fullName>
    </submittedName>
</protein>
<keyword evidence="4" id="KW-0804">Transcription</keyword>
<gene>
    <name evidence="6" type="ORF">K1718_22120</name>
</gene>
<sequence>MNWENLKFLLAFYRAGTLVEAAQRLGVDATTVSRRLAALQDETGVAFLERSSGGALTLTRAGQKAVQHVEMAETALVKLDEDLTGARFAEEGIVRISSVPVVVNSLLIPRASEFASKHPGIELHLASEGRNVSLPKRETDMAIRLGRPGEGGHNVKAKRIAVLNHAIYSPSFNRSMDLPWVQYHEDMSFLPQARWVAENGSSTKGELSNVRPYDLEGVIEAVAAGLGKSALPTLIAEKDERLSRLAKTEPELLREVWLLQHADQASLARMKTVSHWLEEIFSVKPHV</sequence>
<dbReference type="InterPro" id="IPR005119">
    <property type="entry name" value="LysR_subst-bd"/>
</dbReference>
<dbReference type="PROSITE" id="PS50931">
    <property type="entry name" value="HTH_LYSR"/>
    <property type="match status" value="1"/>
</dbReference>
<accession>A0ABY8F4Q0</accession>
<dbReference type="Pfam" id="PF00126">
    <property type="entry name" value="HTH_1"/>
    <property type="match status" value="1"/>
</dbReference>
<dbReference type="InterPro" id="IPR036388">
    <property type="entry name" value="WH-like_DNA-bd_sf"/>
</dbReference>
<feature type="domain" description="HTH lysR-type" evidence="5">
    <location>
        <begin position="1"/>
        <end position="59"/>
    </location>
</feature>
<keyword evidence="3" id="KW-0238">DNA-binding</keyword>
<organism evidence="6 7">
    <name type="scientific">Roseibium porphyridii</name>
    <dbReference type="NCBI Taxonomy" id="2866279"/>
    <lineage>
        <taxon>Bacteria</taxon>
        <taxon>Pseudomonadati</taxon>
        <taxon>Pseudomonadota</taxon>
        <taxon>Alphaproteobacteria</taxon>
        <taxon>Hyphomicrobiales</taxon>
        <taxon>Stappiaceae</taxon>
        <taxon>Roseibium</taxon>
    </lineage>
</organism>
<name>A0ABY8F4Q0_9HYPH</name>
<dbReference type="Gene3D" id="3.40.190.290">
    <property type="match status" value="1"/>
</dbReference>
<dbReference type="RefSeq" id="WP_265680825.1">
    <property type="nucleotide sequence ID" value="NZ_CP120863.1"/>
</dbReference>
<evidence type="ECO:0000313" key="7">
    <source>
        <dbReference type="Proteomes" id="UP001209803"/>
    </source>
</evidence>
<evidence type="ECO:0000256" key="1">
    <source>
        <dbReference type="ARBA" id="ARBA00009437"/>
    </source>
</evidence>
<dbReference type="SUPFAM" id="SSF53850">
    <property type="entry name" value="Periplasmic binding protein-like II"/>
    <property type="match status" value="1"/>
</dbReference>
<reference evidence="6 7" key="1">
    <citation type="submission" date="2023-03" db="EMBL/GenBank/DDBJ databases">
        <title>Roseibium porphyridii sp. nov. and Roseibium rhodosorbium sp. nov. isolated from marine algae, Porphyridium cruentum and Rhodosorus marinus, respectively.</title>
        <authorList>
            <person name="Lee M.W."/>
            <person name="Choi B.J."/>
            <person name="Lee J.K."/>
            <person name="Choi D.G."/>
            <person name="Baek J.H."/>
            <person name="Bayburt H."/>
            <person name="Kim J.M."/>
            <person name="Han D.M."/>
            <person name="Kim K.H."/>
            <person name="Jeon C.O."/>
        </authorList>
    </citation>
    <scope>NUCLEOTIDE SEQUENCE [LARGE SCALE GENOMIC DNA]</scope>
    <source>
        <strain evidence="6 7">KMA01</strain>
    </source>
</reference>
<dbReference type="PANTHER" id="PTHR30537">
    <property type="entry name" value="HTH-TYPE TRANSCRIPTIONAL REGULATOR"/>
    <property type="match status" value="1"/>
</dbReference>
<evidence type="ECO:0000313" key="6">
    <source>
        <dbReference type="EMBL" id="WFE88830.1"/>
    </source>
</evidence>
<keyword evidence="2" id="KW-0805">Transcription regulation</keyword>
<dbReference type="Pfam" id="PF03466">
    <property type="entry name" value="LysR_substrate"/>
    <property type="match status" value="1"/>
</dbReference>
<dbReference type="SUPFAM" id="SSF46785">
    <property type="entry name" value="Winged helix' DNA-binding domain"/>
    <property type="match status" value="1"/>
</dbReference>
<evidence type="ECO:0000259" key="5">
    <source>
        <dbReference type="PROSITE" id="PS50931"/>
    </source>
</evidence>